<evidence type="ECO:0000313" key="3">
    <source>
        <dbReference type="Proteomes" id="UP000250241"/>
    </source>
</evidence>
<keyword evidence="3" id="KW-1185">Reference proteome</keyword>
<dbReference type="AlphaFoldDB" id="A0A2Z5R2X8"/>
<gene>
    <name evidence="2" type="ORF">RA11412_2789</name>
</gene>
<feature type="region of interest" description="Disordered" evidence="1">
    <location>
        <begin position="1"/>
        <end position="72"/>
    </location>
</feature>
<name>A0A2Z5R2X8_9MICC</name>
<evidence type="ECO:0000313" key="2">
    <source>
        <dbReference type="EMBL" id="BAV89088.1"/>
    </source>
</evidence>
<organism evidence="2 3">
    <name type="scientific">Rothia aeria</name>
    <dbReference type="NCBI Taxonomy" id="172042"/>
    <lineage>
        <taxon>Bacteria</taxon>
        <taxon>Bacillati</taxon>
        <taxon>Actinomycetota</taxon>
        <taxon>Actinomycetes</taxon>
        <taxon>Micrococcales</taxon>
        <taxon>Micrococcaceae</taxon>
        <taxon>Rothia</taxon>
    </lineage>
</organism>
<reference evidence="2 3" key="1">
    <citation type="submission" date="2016-10" db="EMBL/GenBank/DDBJ databases">
        <title>Genome sequence of Rothia aeria strain JCM11412.</title>
        <authorList>
            <person name="Nambu T."/>
        </authorList>
    </citation>
    <scope>NUCLEOTIDE SEQUENCE [LARGE SCALE GENOMIC DNA]</scope>
    <source>
        <strain evidence="2 3">JCM 11412</strain>
    </source>
</reference>
<dbReference type="Proteomes" id="UP000250241">
    <property type="component" value="Chromosome"/>
</dbReference>
<sequence length="72" mass="7717">MKTEPDGDVVTVNSDGSWTKRENDGDTVTVNSDGSFVMIEDGAPSHDRPDVPELPAKPNQNATAPKTPVQPR</sequence>
<protein>
    <recommendedName>
        <fullName evidence="4">Cellulose 1,4-beta-cellobiosidase</fullName>
    </recommendedName>
</protein>
<accession>A0A2Z5R2X8</accession>
<dbReference type="KEGG" id="raj:RA11412_2789"/>
<evidence type="ECO:0008006" key="4">
    <source>
        <dbReference type="Google" id="ProtNLM"/>
    </source>
</evidence>
<proteinExistence type="predicted"/>
<dbReference type="EMBL" id="AP017895">
    <property type="protein sequence ID" value="BAV89088.1"/>
    <property type="molecule type" value="Genomic_DNA"/>
</dbReference>
<evidence type="ECO:0000256" key="1">
    <source>
        <dbReference type="SAM" id="MobiDB-lite"/>
    </source>
</evidence>